<proteinExistence type="predicted"/>
<dbReference type="EMBL" id="CAJMWZ010005470">
    <property type="protein sequence ID" value="CAE6506731.1"/>
    <property type="molecule type" value="Genomic_DNA"/>
</dbReference>
<name>A0A8H3D477_9AGAM</name>
<sequence length="408" mass="44737">MSIAQPQETEPETFASIMNQAREDTERTKERLQALSERQPPSTINDTDKQAINGFLSTANDVKGVMTSVTKSVKQWKAPAKQGGKGKEKGSGRKGVGFSVTQGAKNETAEMEERYAIGHELFSRDLANALKSPKYSIEVWYEGIPEASAPNIFADATYGLFCLASGIQGLAPHEMSAVLAKVLAEDLEADVLKSFEQTPINEMTAEHLYQLFQEAEATSGALNRRPRVMLLQHIMLASHSLKAALSWSRLEKGDGDNGKKHHVIRAAYAAKCKAEGIAVDYDSPGCKTFGRRIRDYNTGINRFLEAYTKKRSILLLCPQLSVHRFVSPHLGPKLKSAIAQINFSEEEYQAREQVHLAILQEVIGIIGKGKQDLTSALKDINDAIGQPSRPNKRARVQAGSSSGTTNPV</sequence>
<evidence type="ECO:0000313" key="2">
    <source>
        <dbReference type="EMBL" id="CAE6506731.1"/>
    </source>
</evidence>
<dbReference type="Proteomes" id="UP000663850">
    <property type="component" value="Unassembled WGS sequence"/>
</dbReference>
<feature type="region of interest" description="Disordered" evidence="1">
    <location>
        <begin position="1"/>
        <end position="49"/>
    </location>
</feature>
<feature type="compositionally biased region" description="Polar residues" evidence="1">
    <location>
        <begin position="398"/>
        <end position="408"/>
    </location>
</feature>
<evidence type="ECO:0000313" key="3">
    <source>
        <dbReference type="Proteomes" id="UP000663850"/>
    </source>
</evidence>
<feature type="region of interest" description="Disordered" evidence="1">
    <location>
        <begin position="382"/>
        <end position="408"/>
    </location>
</feature>
<reference evidence="2" key="1">
    <citation type="submission" date="2021-01" db="EMBL/GenBank/DDBJ databases">
        <authorList>
            <person name="Kaushik A."/>
        </authorList>
    </citation>
    <scope>NUCLEOTIDE SEQUENCE</scope>
    <source>
        <strain evidence="2">Type strain: AG8-Rh-89/</strain>
    </source>
</reference>
<protein>
    <submittedName>
        <fullName evidence="2">Uncharacterized protein</fullName>
    </submittedName>
</protein>
<comment type="caution">
    <text evidence="2">The sequence shown here is derived from an EMBL/GenBank/DDBJ whole genome shotgun (WGS) entry which is preliminary data.</text>
</comment>
<feature type="region of interest" description="Disordered" evidence="1">
    <location>
        <begin position="73"/>
        <end position="105"/>
    </location>
</feature>
<accession>A0A8H3D477</accession>
<evidence type="ECO:0000256" key="1">
    <source>
        <dbReference type="SAM" id="MobiDB-lite"/>
    </source>
</evidence>
<organism evidence="2 3">
    <name type="scientific">Rhizoctonia solani</name>
    <dbReference type="NCBI Taxonomy" id="456999"/>
    <lineage>
        <taxon>Eukaryota</taxon>
        <taxon>Fungi</taxon>
        <taxon>Dikarya</taxon>
        <taxon>Basidiomycota</taxon>
        <taxon>Agaricomycotina</taxon>
        <taxon>Agaricomycetes</taxon>
        <taxon>Cantharellales</taxon>
        <taxon>Ceratobasidiaceae</taxon>
        <taxon>Rhizoctonia</taxon>
    </lineage>
</organism>
<feature type="compositionally biased region" description="Basic and acidic residues" evidence="1">
    <location>
        <begin position="21"/>
        <end position="32"/>
    </location>
</feature>
<gene>
    <name evidence="2" type="ORF">RDB_LOCUS102458</name>
</gene>
<dbReference type="AlphaFoldDB" id="A0A8H3D477"/>